<dbReference type="EMBL" id="BAAAUD010000021">
    <property type="protein sequence ID" value="GAA2936952.1"/>
    <property type="molecule type" value="Genomic_DNA"/>
</dbReference>
<feature type="compositionally biased region" description="Low complexity" evidence="1">
    <location>
        <begin position="304"/>
        <end position="317"/>
    </location>
</feature>
<feature type="region of interest" description="Disordered" evidence="1">
    <location>
        <begin position="257"/>
        <end position="317"/>
    </location>
</feature>
<keyword evidence="3" id="KW-1185">Reference proteome</keyword>
<accession>A0ABN3X4V1</accession>
<comment type="caution">
    <text evidence="2">The sequence shown here is derived from an EMBL/GenBank/DDBJ whole genome shotgun (WGS) entry which is preliminary data.</text>
</comment>
<evidence type="ECO:0000256" key="1">
    <source>
        <dbReference type="SAM" id="MobiDB-lite"/>
    </source>
</evidence>
<dbReference type="RefSeq" id="WP_344494039.1">
    <property type="nucleotide sequence ID" value="NZ_BAAAUD010000021.1"/>
</dbReference>
<name>A0ABN3X4V1_9ACTN</name>
<dbReference type="InterPro" id="IPR045652">
    <property type="entry name" value="DUF6397"/>
</dbReference>
<protein>
    <submittedName>
        <fullName evidence="2">DUF6397 family protein</fullName>
    </submittedName>
</protein>
<reference evidence="2 3" key="1">
    <citation type="journal article" date="2019" name="Int. J. Syst. Evol. Microbiol.">
        <title>The Global Catalogue of Microorganisms (GCM) 10K type strain sequencing project: providing services to taxonomists for standard genome sequencing and annotation.</title>
        <authorList>
            <consortium name="The Broad Institute Genomics Platform"/>
            <consortium name="The Broad Institute Genome Sequencing Center for Infectious Disease"/>
            <person name="Wu L."/>
            <person name="Ma J."/>
        </authorList>
    </citation>
    <scope>NUCLEOTIDE SEQUENCE [LARGE SCALE GENOMIC DNA]</scope>
    <source>
        <strain evidence="2 3">JCM 9088</strain>
    </source>
</reference>
<organism evidence="2 3">
    <name type="scientific">Streptomyces enissocaesilis</name>
    <dbReference type="NCBI Taxonomy" id="332589"/>
    <lineage>
        <taxon>Bacteria</taxon>
        <taxon>Bacillati</taxon>
        <taxon>Actinomycetota</taxon>
        <taxon>Actinomycetes</taxon>
        <taxon>Kitasatosporales</taxon>
        <taxon>Streptomycetaceae</taxon>
        <taxon>Streptomyces</taxon>
        <taxon>Streptomyces rochei group</taxon>
    </lineage>
</organism>
<dbReference type="Pfam" id="PF19934">
    <property type="entry name" value="DUF6397"/>
    <property type="match status" value="1"/>
</dbReference>
<evidence type="ECO:0000313" key="3">
    <source>
        <dbReference type="Proteomes" id="UP001500403"/>
    </source>
</evidence>
<sequence>MAVREAHRTTAVARAGRPLSASRAAQELGLKRSELDLGVLLGHIRTTVDADGSHRRVAREEIDRLRAAGLNQETLRERVRTVGTTEGAQLMGISSVRFGKLARTGYLTPVKFHLNRCRAVVWLYLAEELKELADREPGLLTGRSPQAMRALLDAGEDRRARNWRGRRLGLLTRQTEDPWEQAAITSTALDPVQFAEVVDDPYERAYLNRLRPGLVGRHGESPATREAMDRLLPADGPDEILWQRVNLALLLDEAREHRPAPRPENSRPLPPPVPETSRGLRAWLHRRKSPGDQLPSWRSRDSGAHGLSDHGSGSLDG</sequence>
<proteinExistence type="predicted"/>
<dbReference type="Proteomes" id="UP001500403">
    <property type="component" value="Unassembled WGS sequence"/>
</dbReference>
<gene>
    <name evidence="2" type="ORF">GCM10010446_22680</name>
</gene>
<evidence type="ECO:0000313" key="2">
    <source>
        <dbReference type="EMBL" id="GAA2936952.1"/>
    </source>
</evidence>